<feature type="region of interest" description="Disordered" evidence="1">
    <location>
        <begin position="47"/>
        <end position="71"/>
    </location>
</feature>
<evidence type="ECO:0000256" key="1">
    <source>
        <dbReference type="SAM" id="MobiDB-lite"/>
    </source>
</evidence>
<evidence type="ECO:0000313" key="2">
    <source>
        <dbReference type="EMBL" id="QET05807.1"/>
    </source>
</evidence>
<dbReference type="OrthoDB" id="9998450at2"/>
<accession>A0A5P2HC23</accession>
<protein>
    <submittedName>
        <fullName evidence="2">Uncharacterized protein</fullName>
    </submittedName>
</protein>
<dbReference type="EMBL" id="CP044067">
    <property type="protein sequence ID" value="QET05807.1"/>
    <property type="molecule type" value="Genomic_DNA"/>
</dbReference>
<name>A0A5P2HC23_9BURK</name>
<dbReference type="RefSeq" id="WP_150376326.1">
    <property type="nucleotide sequence ID" value="NZ_CP044067.1"/>
</dbReference>
<dbReference type="AlphaFoldDB" id="A0A5P2HC23"/>
<evidence type="ECO:0000313" key="3">
    <source>
        <dbReference type="Proteomes" id="UP000322822"/>
    </source>
</evidence>
<proteinExistence type="predicted"/>
<sequence length="398" mass="43168">MDILMLMLAATYAQPSPDPGTRRANVAQCLRALSDPTRGRTLAERCVAPQDDPAANLGADPGGDPGGDPVARYAASRACAAQAQARDGPGDRRTRRQIDPCTVRVQLVIALYRLLTGSRWDTAAFGTAIDRAGLGQPSGLHGTWTPQFERHVRDHAHAMGPSWRRVLDDAFRDAATAAIAAAGNAHAALHYVYPVTLRRGTHAVTPHLAGQHGAPTMLANIDLAVIHFQQTAMGGWRGASDRDWQTVLGVATRWHERYAAAADDATLPAHLRDAARAARWHAYVVREQISNRDPSEIYLYVTRHGAPLGILRATVSEDPEEADAMPHSDIEDLLLAPDSVLALPGQPRLIDIDSFAIQAYLDLARDDGHRTVTFPVHGEADAALAYRNGFRPPRHDEL</sequence>
<organism evidence="2 3">
    <name type="scientific">Cupriavidus pauculus</name>
    <dbReference type="NCBI Taxonomy" id="82633"/>
    <lineage>
        <taxon>Bacteria</taxon>
        <taxon>Pseudomonadati</taxon>
        <taxon>Pseudomonadota</taxon>
        <taxon>Betaproteobacteria</taxon>
        <taxon>Burkholderiales</taxon>
        <taxon>Burkholderiaceae</taxon>
        <taxon>Cupriavidus</taxon>
    </lineage>
</organism>
<dbReference type="Proteomes" id="UP000322822">
    <property type="component" value="Chromosome 2"/>
</dbReference>
<gene>
    <name evidence="2" type="ORF">FOB72_27975</name>
</gene>
<reference evidence="2 3" key="1">
    <citation type="submission" date="2019-09" db="EMBL/GenBank/DDBJ databases">
        <title>FDA dAtabase for Regulatory Grade micrObial Sequences (FDA-ARGOS): Supporting development and validation of Infectious Disease Dx tests.</title>
        <authorList>
            <person name="Sciortino C."/>
            <person name="Tallon L."/>
            <person name="Sadzewicz L."/>
            <person name="Vavikolanu K."/>
            <person name="Mehta A."/>
            <person name="Aluvathingal J."/>
            <person name="Nadendla S."/>
            <person name="Nandy P."/>
            <person name="Geyer C."/>
            <person name="Yan Y."/>
            <person name="Sichtig H."/>
        </authorList>
    </citation>
    <scope>NUCLEOTIDE SEQUENCE [LARGE SCALE GENOMIC DNA]</scope>
    <source>
        <strain evidence="2 3">FDAARGOS_664</strain>
    </source>
</reference>